<evidence type="ECO:0000313" key="2">
    <source>
        <dbReference type="EMBL" id="CAB5508267.1"/>
    </source>
</evidence>
<comment type="caution">
    <text evidence="2">The sequence shown here is derived from an EMBL/GenBank/DDBJ whole genome shotgun (WGS) entry which is preliminary data.</text>
</comment>
<accession>A0ABM8MBU7</accession>
<keyword evidence="1" id="KW-1133">Transmembrane helix</keyword>
<reference evidence="2 3" key="1">
    <citation type="submission" date="2020-05" db="EMBL/GenBank/DDBJ databases">
        <authorList>
            <person name="Petersen J."/>
            <person name="Sayavedra L."/>
        </authorList>
    </citation>
    <scope>NUCLEOTIDE SEQUENCE [LARGE SCALE GENOMIC DNA]</scope>
    <source>
        <strain evidence="2">B azoricus SOX ET2 1586I</strain>
    </source>
</reference>
<dbReference type="EMBL" id="CAHJWF010000579">
    <property type="protein sequence ID" value="CAB5508267.1"/>
    <property type="molecule type" value="Genomic_DNA"/>
</dbReference>
<organism evidence="2 3">
    <name type="scientific">Bathymodiolus thermophilus thioautotrophic gill symbiont</name>
    <dbReference type="NCBI Taxonomy" id="2360"/>
    <lineage>
        <taxon>Bacteria</taxon>
        <taxon>Pseudomonadati</taxon>
        <taxon>Pseudomonadota</taxon>
        <taxon>Gammaproteobacteria</taxon>
        <taxon>sulfur-oxidizing symbionts</taxon>
    </lineage>
</organism>
<keyword evidence="3" id="KW-1185">Reference proteome</keyword>
<keyword evidence="1" id="KW-0812">Transmembrane</keyword>
<gene>
    <name evidence="2" type="ORF">AZO1586I_2542</name>
</gene>
<protein>
    <submittedName>
        <fullName evidence="2">Uncharacterized protein</fullName>
    </submittedName>
</protein>
<feature type="transmembrane region" description="Helical" evidence="1">
    <location>
        <begin position="7"/>
        <end position="28"/>
    </location>
</feature>
<name>A0ABM8MBU7_9GAMM</name>
<keyword evidence="1" id="KW-0472">Membrane</keyword>
<feature type="non-terminal residue" evidence="2">
    <location>
        <position position="1"/>
    </location>
</feature>
<proteinExistence type="predicted"/>
<feature type="transmembrane region" description="Helical" evidence="1">
    <location>
        <begin position="48"/>
        <end position="69"/>
    </location>
</feature>
<sequence>SLFVGQLCIFLHVSLLFLVGLRVVNIPFGRLIECCTYDVNLRTSRYCYRFFIISKSIYSSISAITWVFIKKIVFLSFKGYDKMLNCKAFRGILSGKNIRIWWRWRELNSRPKTFKQRIYMLSLVYCS</sequence>
<evidence type="ECO:0000256" key="1">
    <source>
        <dbReference type="SAM" id="Phobius"/>
    </source>
</evidence>
<evidence type="ECO:0000313" key="3">
    <source>
        <dbReference type="Proteomes" id="UP000626656"/>
    </source>
</evidence>
<dbReference type="Proteomes" id="UP000626656">
    <property type="component" value="Unassembled WGS sequence"/>
</dbReference>